<sequence length="33" mass="3958">MYLLKAVPTLLFPEYLNFFSIRTFLVANRTIKH</sequence>
<dbReference type="EMBL" id="GBXM01012946">
    <property type="protein sequence ID" value="JAH95631.1"/>
    <property type="molecule type" value="Transcribed_RNA"/>
</dbReference>
<proteinExistence type="predicted"/>
<evidence type="ECO:0000313" key="1">
    <source>
        <dbReference type="EMBL" id="JAH95631.1"/>
    </source>
</evidence>
<reference evidence="1" key="2">
    <citation type="journal article" date="2015" name="Fish Shellfish Immunol.">
        <title>Early steps in the European eel (Anguilla anguilla)-Vibrio vulnificus interaction in the gills: Role of the RtxA13 toxin.</title>
        <authorList>
            <person name="Callol A."/>
            <person name="Pajuelo D."/>
            <person name="Ebbesson L."/>
            <person name="Teles M."/>
            <person name="MacKenzie S."/>
            <person name="Amaro C."/>
        </authorList>
    </citation>
    <scope>NUCLEOTIDE SEQUENCE</scope>
</reference>
<reference evidence="1" key="1">
    <citation type="submission" date="2014-11" db="EMBL/GenBank/DDBJ databases">
        <authorList>
            <person name="Amaro Gonzalez C."/>
        </authorList>
    </citation>
    <scope>NUCLEOTIDE SEQUENCE</scope>
</reference>
<organism evidence="1">
    <name type="scientific">Anguilla anguilla</name>
    <name type="common">European freshwater eel</name>
    <name type="synonym">Muraena anguilla</name>
    <dbReference type="NCBI Taxonomy" id="7936"/>
    <lineage>
        <taxon>Eukaryota</taxon>
        <taxon>Metazoa</taxon>
        <taxon>Chordata</taxon>
        <taxon>Craniata</taxon>
        <taxon>Vertebrata</taxon>
        <taxon>Euteleostomi</taxon>
        <taxon>Actinopterygii</taxon>
        <taxon>Neopterygii</taxon>
        <taxon>Teleostei</taxon>
        <taxon>Anguilliformes</taxon>
        <taxon>Anguillidae</taxon>
        <taxon>Anguilla</taxon>
    </lineage>
</organism>
<protein>
    <submittedName>
        <fullName evidence="1">Uncharacterized protein</fullName>
    </submittedName>
</protein>
<dbReference type="AlphaFoldDB" id="A0A0E9WZI5"/>
<name>A0A0E9WZI5_ANGAN</name>
<accession>A0A0E9WZI5</accession>